<evidence type="ECO:0000256" key="5">
    <source>
        <dbReference type="ARBA" id="ARBA00022840"/>
    </source>
</evidence>
<accession>A0A0G0KM03</accession>
<comment type="caution">
    <text evidence="11">The sequence shown here is derived from an EMBL/GenBank/DDBJ whole genome shotgun (WGS) entry which is preliminary data.</text>
</comment>
<dbReference type="EC" id="6.3.5.4" evidence="3"/>
<dbReference type="AlphaFoldDB" id="A0A0G0KM03"/>
<name>A0A0G0KM03_9BACT</name>
<dbReference type="SUPFAM" id="SSF52402">
    <property type="entry name" value="Adenine nucleotide alpha hydrolases-like"/>
    <property type="match status" value="1"/>
</dbReference>
<evidence type="ECO:0000259" key="10">
    <source>
        <dbReference type="PROSITE" id="PS51278"/>
    </source>
</evidence>
<dbReference type="GO" id="GO:0006529">
    <property type="term" value="P:asparagine biosynthetic process"/>
    <property type="evidence" value="ECO:0007669"/>
    <property type="project" value="UniProtKB-KW"/>
</dbReference>
<gene>
    <name evidence="11" type="ORF">US99_C0069G0002</name>
</gene>
<comment type="similarity">
    <text evidence="2">Belongs to the asparagine synthetase family.</text>
</comment>
<evidence type="ECO:0000256" key="9">
    <source>
        <dbReference type="PIRSR" id="PIRSR001589-2"/>
    </source>
</evidence>
<evidence type="ECO:0000256" key="1">
    <source>
        <dbReference type="ARBA" id="ARBA00005187"/>
    </source>
</evidence>
<evidence type="ECO:0000256" key="8">
    <source>
        <dbReference type="PIRSR" id="PIRSR001589-1"/>
    </source>
</evidence>
<dbReference type="SUPFAM" id="SSF56235">
    <property type="entry name" value="N-terminal nucleophile aminohydrolases (Ntn hydrolases)"/>
    <property type="match status" value="1"/>
</dbReference>
<dbReference type="InterPro" id="IPR006426">
    <property type="entry name" value="Asn_synth_AEB"/>
</dbReference>
<dbReference type="PATRIC" id="fig|1618432.3.peg.816"/>
<dbReference type="PANTHER" id="PTHR43284">
    <property type="entry name" value="ASPARAGINE SYNTHETASE (GLUTAMINE-HYDROLYZING)"/>
    <property type="match status" value="1"/>
</dbReference>
<evidence type="ECO:0000256" key="2">
    <source>
        <dbReference type="ARBA" id="ARBA00005752"/>
    </source>
</evidence>
<evidence type="ECO:0000256" key="3">
    <source>
        <dbReference type="ARBA" id="ARBA00012737"/>
    </source>
</evidence>
<dbReference type="Gene3D" id="3.40.50.620">
    <property type="entry name" value="HUPs"/>
    <property type="match status" value="1"/>
</dbReference>
<comment type="catalytic activity">
    <reaction evidence="7">
        <text>L-aspartate + L-glutamine + ATP + H2O = L-asparagine + L-glutamate + AMP + diphosphate + H(+)</text>
        <dbReference type="Rhea" id="RHEA:12228"/>
        <dbReference type="ChEBI" id="CHEBI:15377"/>
        <dbReference type="ChEBI" id="CHEBI:15378"/>
        <dbReference type="ChEBI" id="CHEBI:29985"/>
        <dbReference type="ChEBI" id="CHEBI:29991"/>
        <dbReference type="ChEBI" id="CHEBI:30616"/>
        <dbReference type="ChEBI" id="CHEBI:33019"/>
        <dbReference type="ChEBI" id="CHEBI:58048"/>
        <dbReference type="ChEBI" id="CHEBI:58359"/>
        <dbReference type="ChEBI" id="CHEBI:456215"/>
        <dbReference type="EC" id="6.3.5.4"/>
    </reaction>
</comment>
<keyword evidence="4 9" id="KW-0547">Nucleotide-binding</keyword>
<evidence type="ECO:0000256" key="6">
    <source>
        <dbReference type="ARBA" id="ARBA00022962"/>
    </source>
</evidence>
<dbReference type="InterPro" id="IPR051786">
    <property type="entry name" value="ASN_synthetase/amidase"/>
</dbReference>
<dbReference type="PANTHER" id="PTHR43284:SF1">
    <property type="entry name" value="ASPARAGINE SYNTHETASE"/>
    <property type="match status" value="1"/>
</dbReference>
<dbReference type="GO" id="GO:0004066">
    <property type="term" value="F:asparagine synthase (glutamine-hydrolyzing) activity"/>
    <property type="evidence" value="ECO:0007669"/>
    <property type="project" value="UniProtKB-EC"/>
</dbReference>
<evidence type="ECO:0000313" key="11">
    <source>
        <dbReference type="EMBL" id="KKQ76530.1"/>
    </source>
</evidence>
<keyword evidence="5 9" id="KW-0067">ATP-binding</keyword>
<dbReference type="NCBIfam" id="TIGR01536">
    <property type="entry name" value="asn_synth_AEB"/>
    <property type="match status" value="1"/>
</dbReference>
<feature type="active site" description="For GATase activity" evidence="8">
    <location>
        <position position="2"/>
    </location>
</feature>
<dbReference type="Pfam" id="PF13537">
    <property type="entry name" value="GATase_7"/>
    <property type="match status" value="1"/>
</dbReference>
<dbReference type="Pfam" id="PF00733">
    <property type="entry name" value="Asn_synthase"/>
    <property type="match status" value="1"/>
</dbReference>
<dbReference type="CDD" id="cd01991">
    <property type="entry name" value="Asn_synthase_B_C"/>
    <property type="match status" value="1"/>
</dbReference>
<evidence type="ECO:0000256" key="4">
    <source>
        <dbReference type="ARBA" id="ARBA00022741"/>
    </source>
</evidence>
<dbReference type="CDD" id="cd00712">
    <property type="entry name" value="AsnB"/>
    <property type="match status" value="1"/>
</dbReference>
<dbReference type="InterPro" id="IPR033738">
    <property type="entry name" value="AsnB_N"/>
</dbReference>
<keyword evidence="6 8" id="KW-0315">Glutamine amidotransferase</keyword>
<evidence type="ECO:0000313" key="12">
    <source>
        <dbReference type="Proteomes" id="UP000034324"/>
    </source>
</evidence>
<keyword evidence="8" id="KW-0061">Asparagine biosynthesis</keyword>
<dbReference type="PIRSF" id="PIRSF001589">
    <property type="entry name" value="Asn_synthetase_glu-h"/>
    <property type="match status" value="1"/>
</dbReference>
<protein>
    <recommendedName>
        <fullName evidence="3">asparagine synthase (glutamine-hydrolyzing)</fullName>
        <ecNumber evidence="3">6.3.5.4</ecNumber>
    </recommendedName>
</protein>
<proteinExistence type="inferred from homology"/>
<keyword evidence="8" id="KW-0028">Amino-acid biosynthesis</keyword>
<organism evidence="11 12">
    <name type="scientific">Candidatus Daviesbacteria bacterium GW2011_GWF2_38_6</name>
    <dbReference type="NCBI Taxonomy" id="1618432"/>
    <lineage>
        <taxon>Bacteria</taxon>
        <taxon>Candidatus Daviesiibacteriota</taxon>
    </lineage>
</organism>
<dbReference type="PROSITE" id="PS51278">
    <property type="entry name" value="GATASE_TYPE_2"/>
    <property type="match status" value="1"/>
</dbReference>
<dbReference type="GO" id="GO:0005524">
    <property type="term" value="F:ATP binding"/>
    <property type="evidence" value="ECO:0007669"/>
    <property type="project" value="UniProtKB-KW"/>
</dbReference>
<dbReference type="Proteomes" id="UP000034324">
    <property type="component" value="Unassembled WGS sequence"/>
</dbReference>
<dbReference type="InterPro" id="IPR014729">
    <property type="entry name" value="Rossmann-like_a/b/a_fold"/>
</dbReference>
<dbReference type="InterPro" id="IPR001962">
    <property type="entry name" value="Asn_synthase"/>
</dbReference>
<comment type="pathway">
    <text evidence="1">Amino-acid biosynthesis; L-asparagine biosynthesis; L-asparagine from L-aspartate (L-Gln route): step 1/1.</text>
</comment>
<dbReference type="Gene3D" id="3.60.20.10">
    <property type="entry name" value="Glutamine Phosphoribosylpyrophosphate, subunit 1, domain 1"/>
    <property type="match status" value="1"/>
</dbReference>
<reference evidence="11 12" key="1">
    <citation type="journal article" date="2015" name="Nature">
        <title>rRNA introns, odd ribosomes, and small enigmatic genomes across a large radiation of phyla.</title>
        <authorList>
            <person name="Brown C.T."/>
            <person name="Hug L.A."/>
            <person name="Thomas B.C."/>
            <person name="Sharon I."/>
            <person name="Castelle C.J."/>
            <person name="Singh A."/>
            <person name="Wilkins M.J."/>
            <person name="Williams K.H."/>
            <person name="Banfield J.F."/>
        </authorList>
    </citation>
    <scope>NUCLEOTIDE SEQUENCE [LARGE SCALE GENOMIC DNA]</scope>
</reference>
<dbReference type="InterPro" id="IPR029055">
    <property type="entry name" value="Ntn_hydrolases_N"/>
</dbReference>
<sequence length="577" mass="66680">MCGFAGIFSLKDSGLIDPRNIINMTEALHHRGPDATGYFKNSYAHFGHTRLSIVDLSQAANQPMWDIHKRYAIVYNGEIYNHLELRKILKNTYEFKTSSDTEVILAAFQKWGSQCIHRFNGVWSFVILDTIGRSIFCSRDRLGVRPFYYTLCSDFLLFSSEIKSLLEFSEFNSSPNEEVMALYLKGHYGFLEKNGDTFFKSVYQLPAGSNLFVGVGEKLQIKKYWSLRKKQIDIKPNEIKPYYLNLLNDAIRLRLSCDVPIGISLSGGIDSTAIACLSSNYTVIPPLKSFSSHFDEPEANEFTYIQATLDQTKFKAAFTTPTPESFLNDWQKLMWHHEQPYYGLSMFAQWEVLKLAKEHNIKVLLNGQGSDEVLAGDTKFLPYYYADLIRTGELAVFKNPSVIKSLKIIIASKIAQKNKTNLSYVDQESLHCVELSPLPSLLHIDDRNSMAFSIETRAPFLDYRLIEFTFSLPFYYKISNDITKKLLRDCLQDKIPSLVLNRKDKMGFPVPMQAWLRGPLKSHCRDIFSSNKFRERGHTSGVKLITEYEQFINGKKNDCERIWRYLNLEQWLRTFWR</sequence>
<evidence type="ECO:0000256" key="7">
    <source>
        <dbReference type="ARBA" id="ARBA00048741"/>
    </source>
</evidence>
<feature type="domain" description="Glutamine amidotransferase type-2" evidence="10">
    <location>
        <begin position="2"/>
        <end position="216"/>
    </location>
</feature>
<dbReference type="EMBL" id="LBVC01000069">
    <property type="protein sequence ID" value="KKQ76530.1"/>
    <property type="molecule type" value="Genomic_DNA"/>
</dbReference>
<dbReference type="InterPro" id="IPR017932">
    <property type="entry name" value="GATase_2_dom"/>
</dbReference>
<feature type="binding site" evidence="9">
    <location>
        <position position="100"/>
    </location>
    <ligand>
        <name>L-glutamine</name>
        <dbReference type="ChEBI" id="CHEBI:58359"/>
    </ligand>
</feature>